<dbReference type="Proteomes" id="UP001596413">
    <property type="component" value="Unassembled WGS sequence"/>
</dbReference>
<proteinExistence type="predicted"/>
<evidence type="ECO:0000256" key="1">
    <source>
        <dbReference type="SAM" id="MobiDB-lite"/>
    </source>
</evidence>
<keyword evidence="4" id="KW-1185">Reference proteome</keyword>
<evidence type="ECO:0000313" key="4">
    <source>
        <dbReference type="Proteomes" id="UP001596413"/>
    </source>
</evidence>
<keyword evidence="2" id="KW-0732">Signal</keyword>
<feature type="region of interest" description="Disordered" evidence="1">
    <location>
        <begin position="29"/>
        <end position="72"/>
    </location>
</feature>
<feature type="signal peptide" evidence="2">
    <location>
        <begin position="1"/>
        <end position="26"/>
    </location>
</feature>
<dbReference type="RefSeq" id="WP_386418760.1">
    <property type="nucleotide sequence ID" value="NZ_JBHSZO010000066.1"/>
</dbReference>
<comment type="caution">
    <text evidence="3">The sequence shown here is derived from an EMBL/GenBank/DDBJ whole genome shotgun (WGS) entry which is preliminary data.</text>
</comment>
<feature type="chain" id="PRO_5046360934" evidence="2">
    <location>
        <begin position="27"/>
        <end position="72"/>
    </location>
</feature>
<organism evidence="3 4">
    <name type="scientific">Streptomyces polyrhachis</name>
    <dbReference type="NCBI Taxonomy" id="1282885"/>
    <lineage>
        <taxon>Bacteria</taxon>
        <taxon>Bacillati</taxon>
        <taxon>Actinomycetota</taxon>
        <taxon>Actinomycetes</taxon>
        <taxon>Kitasatosporales</taxon>
        <taxon>Streptomycetaceae</taxon>
        <taxon>Streptomyces</taxon>
    </lineage>
</organism>
<sequence>MIRNRIVSFIATFSLAGALGGAVALAAGAAPAVAPGHERQTTPARISDAEPAVKQAPKSQPDTDPGTYGNDE</sequence>
<evidence type="ECO:0000313" key="3">
    <source>
        <dbReference type="EMBL" id="MFC7221421.1"/>
    </source>
</evidence>
<reference evidence="4" key="1">
    <citation type="journal article" date="2019" name="Int. J. Syst. Evol. Microbiol.">
        <title>The Global Catalogue of Microorganisms (GCM) 10K type strain sequencing project: providing services to taxonomists for standard genome sequencing and annotation.</title>
        <authorList>
            <consortium name="The Broad Institute Genomics Platform"/>
            <consortium name="The Broad Institute Genome Sequencing Center for Infectious Disease"/>
            <person name="Wu L."/>
            <person name="Ma J."/>
        </authorList>
    </citation>
    <scope>NUCLEOTIDE SEQUENCE [LARGE SCALE GENOMIC DNA]</scope>
    <source>
        <strain evidence="4">CGMCC 1.13681</strain>
    </source>
</reference>
<protein>
    <submittedName>
        <fullName evidence="3">Uncharacterized protein</fullName>
    </submittedName>
</protein>
<dbReference type="EMBL" id="JBHSZO010000066">
    <property type="protein sequence ID" value="MFC7221421.1"/>
    <property type="molecule type" value="Genomic_DNA"/>
</dbReference>
<name>A0ABW2GQT6_9ACTN</name>
<accession>A0ABW2GQT6</accession>
<evidence type="ECO:0000256" key="2">
    <source>
        <dbReference type="SAM" id="SignalP"/>
    </source>
</evidence>
<gene>
    <name evidence="3" type="ORF">ACFQLX_25120</name>
</gene>